<proteinExistence type="predicted"/>
<gene>
    <name evidence="1" type="ORF">H3V42_00225</name>
</gene>
<protein>
    <submittedName>
        <fullName evidence="1">Uncharacterized protein</fullName>
    </submittedName>
</protein>
<accession>A0A9X7YD99</accession>
<dbReference type="Proteomes" id="UP000515377">
    <property type="component" value="Chromosome"/>
</dbReference>
<dbReference type="AlphaFoldDB" id="A0A9X7YD99"/>
<dbReference type="EMBL" id="CP060122">
    <property type="protein sequence ID" value="QNG46149.1"/>
    <property type="molecule type" value="Genomic_DNA"/>
</dbReference>
<name>A0A9X7YD99_SPHYA</name>
<organism evidence="1 2">
    <name type="scientific">Sphingobium yanoikuyae</name>
    <name type="common">Sphingomonas yanoikuyae</name>
    <dbReference type="NCBI Taxonomy" id="13690"/>
    <lineage>
        <taxon>Bacteria</taxon>
        <taxon>Pseudomonadati</taxon>
        <taxon>Pseudomonadota</taxon>
        <taxon>Alphaproteobacteria</taxon>
        <taxon>Sphingomonadales</taxon>
        <taxon>Sphingomonadaceae</taxon>
        <taxon>Sphingobium</taxon>
    </lineage>
</organism>
<reference evidence="1 2" key="1">
    <citation type="submission" date="2020-07" db="EMBL/GenBank/DDBJ databases">
        <title>Whole genome sequence of Sphingobium yanoikuyae A3.</title>
        <authorList>
            <person name="Han S.-S."/>
        </authorList>
    </citation>
    <scope>NUCLEOTIDE SEQUENCE [LARGE SCALE GENOMIC DNA]</scope>
    <source>
        <strain evidence="1 2">A3</strain>
    </source>
</reference>
<sequence>MIRITPFGGETPKLDASLLQNGSAQRALDIKLEEGTLLPIRQPRVVEQLTALAMTIYLNGDEWLSWPGVVNVAPAPIAEDRLYVTGDGAPKIIAGDVTYPLAVPAPSRALNASLGAGAVDPDLSQTILYTYTWVTTLDEESEPAPLSNELLWSQGINVTLTGFIAPPAGRPIDRMRIYRSQTGALGDTLLYLIKERAVSTASFVDISGDNPIQEQLPSLDYNQPPAGLSGLVAMPNGMMAGFVGKRLYFCEPYRPHAWPEKYILTTDYEIVGLGVFGSAVAVMTVGQPYIVAGTAPDTMTMERIEVNLPCVSARGIVDLGYSIAYPSPEGLVTIGTGGAQLVSRALISRDQWQKLKPASFVAGSFAGRYMTAYTAGAVTSVLIIDLTGEQPFITYASDHATAMFNDIATGSLYYVRGTQILEWDAIDSPPGSYTWRSKLFVHGGHINYGVFQADADPVDGAAPAFTARLYADGALKATVTRPNDVCRLPSGFLARIWEVELVSNMKVRAIALASSPSELAL</sequence>
<evidence type="ECO:0000313" key="2">
    <source>
        <dbReference type="Proteomes" id="UP000515377"/>
    </source>
</evidence>
<evidence type="ECO:0000313" key="1">
    <source>
        <dbReference type="EMBL" id="QNG46149.1"/>
    </source>
</evidence>